<dbReference type="CDD" id="cd01741">
    <property type="entry name" value="GATase1_1"/>
    <property type="match status" value="1"/>
</dbReference>
<keyword evidence="2" id="KW-0808">Transferase</keyword>
<dbReference type="RefSeq" id="WP_003544248.1">
    <property type="nucleotide sequence ID" value="NC_015565.1"/>
</dbReference>
<dbReference type="KEGG" id="dca:Desca_2706"/>
<organism evidence="2 3">
    <name type="scientific">Desulfotomaculum nigrificans (strain DSM 14880 / VKM B-2319 / CO-1-SRB)</name>
    <name type="common">Desulfotomaculum carboxydivorans</name>
    <dbReference type="NCBI Taxonomy" id="868595"/>
    <lineage>
        <taxon>Bacteria</taxon>
        <taxon>Bacillati</taxon>
        <taxon>Bacillota</taxon>
        <taxon>Clostridia</taxon>
        <taxon>Eubacteriales</taxon>
        <taxon>Desulfotomaculaceae</taxon>
        <taxon>Desulfotomaculum</taxon>
    </lineage>
</organism>
<dbReference type="AlphaFoldDB" id="F6B6A0"/>
<dbReference type="EMBL" id="CP002736">
    <property type="protein sequence ID" value="AEF95523.1"/>
    <property type="molecule type" value="Genomic_DNA"/>
</dbReference>
<dbReference type="InterPro" id="IPR017926">
    <property type="entry name" value="GATASE"/>
</dbReference>
<name>F6B6A0_DESCC</name>
<feature type="domain" description="Glutamine amidotransferase" evidence="1">
    <location>
        <begin position="55"/>
        <end position="191"/>
    </location>
</feature>
<dbReference type="InterPro" id="IPR029062">
    <property type="entry name" value="Class_I_gatase-like"/>
</dbReference>
<sequence length="242" mass="27516">MKPLLIVKTGTTFSSIRQRYGDFDDFILSQLQITAHDAIIAPIFETLWLPKLDIISGVIITGSHSMVTDREEWSEYLAEWLRNIPAGSLPVLGICYGHQLLAHAFGGEVRYHPQGVEIGTVSIQLTQEGRKDPLLGFLPNSFLGHVDHSQTVIKLPDEAKLLAKNDFEPHHAFVIRGNMWGVQFHPEFGAEITRAYIDEQKQELAQAGYDIEQLQKTVQDHIYGMMLLKRFWEIVRYSDQTS</sequence>
<evidence type="ECO:0000313" key="3">
    <source>
        <dbReference type="Proteomes" id="UP000009226"/>
    </source>
</evidence>
<dbReference type="STRING" id="868595.Desca_2706"/>
<dbReference type="PROSITE" id="PS51273">
    <property type="entry name" value="GATASE_TYPE_1"/>
    <property type="match status" value="1"/>
</dbReference>
<dbReference type="eggNOG" id="COG0518">
    <property type="taxonomic scope" value="Bacteria"/>
</dbReference>
<dbReference type="NCBIfam" id="NF006562">
    <property type="entry name" value="PRK09065.1"/>
    <property type="match status" value="1"/>
</dbReference>
<dbReference type="SUPFAM" id="SSF52317">
    <property type="entry name" value="Class I glutamine amidotransferase-like"/>
    <property type="match status" value="1"/>
</dbReference>
<accession>F6B6A0</accession>
<protein>
    <submittedName>
        <fullName evidence="2">Glutamine amidotransferase class-I</fullName>
    </submittedName>
</protein>
<dbReference type="GO" id="GO:0005829">
    <property type="term" value="C:cytosol"/>
    <property type="evidence" value="ECO:0007669"/>
    <property type="project" value="TreeGrafter"/>
</dbReference>
<dbReference type="HOGENOM" id="CLU_054974_4_1_9"/>
<keyword evidence="2" id="KW-0315">Glutamine amidotransferase</keyword>
<proteinExistence type="predicted"/>
<dbReference type="PANTHER" id="PTHR42695:SF5">
    <property type="entry name" value="GLUTAMINE AMIDOTRANSFERASE YLR126C-RELATED"/>
    <property type="match status" value="1"/>
</dbReference>
<dbReference type="Gene3D" id="3.40.50.880">
    <property type="match status" value="1"/>
</dbReference>
<keyword evidence="3" id="KW-1185">Reference proteome</keyword>
<gene>
    <name evidence="2" type="ordered locus">Desca_2706</name>
</gene>
<dbReference type="GO" id="GO:0016740">
    <property type="term" value="F:transferase activity"/>
    <property type="evidence" value="ECO:0007669"/>
    <property type="project" value="UniProtKB-KW"/>
</dbReference>
<evidence type="ECO:0000313" key="2">
    <source>
        <dbReference type="EMBL" id="AEF95523.1"/>
    </source>
</evidence>
<dbReference type="Pfam" id="PF00117">
    <property type="entry name" value="GATase"/>
    <property type="match status" value="1"/>
</dbReference>
<dbReference type="InterPro" id="IPR044992">
    <property type="entry name" value="ChyE-like"/>
</dbReference>
<dbReference type="PANTHER" id="PTHR42695">
    <property type="entry name" value="GLUTAMINE AMIDOTRANSFERASE YLR126C-RELATED"/>
    <property type="match status" value="1"/>
</dbReference>
<reference evidence="2" key="1">
    <citation type="submission" date="2011-05" db="EMBL/GenBank/DDBJ databases">
        <title>Complete sequence of Desulfotomaculum carboxydivorans CO-1-SRB.</title>
        <authorList>
            <consortium name="US DOE Joint Genome Institute"/>
            <person name="Lucas S."/>
            <person name="Han J."/>
            <person name="Lapidus A."/>
            <person name="Cheng J.-F."/>
            <person name="Goodwin L."/>
            <person name="Pitluck S."/>
            <person name="Peters L."/>
            <person name="Mikhailova N."/>
            <person name="Lu M."/>
            <person name="Han C."/>
            <person name="Tapia R."/>
            <person name="Land M."/>
            <person name="Hauser L."/>
            <person name="Kyrpides N."/>
            <person name="Ivanova N."/>
            <person name="Pagani I."/>
            <person name="Stams A."/>
            <person name="Plugge C."/>
            <person name="Muyzer G."/>
            <person name="Kuever J."/>
            <person name="Parshina S."/>
            <person name="Ivanova A."/>
            <person name="Nazina T."/>
            <person name="Woyke T."/>
        </authorList>
    </citation>
    <scope>NUCLEOTIDE SEQUENCE [LARGE SCALE GENOMIC DNA]</scope>
    <source>
        <strain evidence="2">CO-1-SRB</strain>
    </source>
</reference>
<evidence type="ECO:0000259" key="1">
    <source>
        <dbReference type="Pfam" id="PF00117"/>
    </source>
</evidence>
<dbReference type="Proteomes" id="UP000009226">
    <property type="component" value="Chromosome"/>
</dbReference>